<evidence type="ECO:0000313" key="2">
    <source>
        <dbReference type="EMBL" id="ESK89639.1"/>
    </source>
</evidence>
<evidence type="ECO:0000256" key="1">
    <source>
        <dbReference type="SAM" id="MobiDB-lite"/>
    </source>
</evidence>
<dbReference type="Proteomes" id="UP000017559">
    <property type="component" value="Unassembled WGS sequence"/>
</dbReference>
<comment type="caution">
    <text evidence="2">The sequence shown here is derived from an EMBL/GenBank/DDBJ whole genome shotgun (WGS) entry which is preliminary data.</text>
</comment>
<feature type="compositionally biased region" description="Polar residues" evidence="1">
    <location>
        <begin position="78"/>
        <end position="93"/>
    </location>
</feature>
<gene>
    <name evidence="2" type="ORF">Moror_8610</name>
</gene>
<proteinExistence type="predicted"/>
<feature type="compositionally biased region" description="Basic and acidic residues" evidence="1">
    <location>
        <begin position="55"/>
        <end position="64"/>
    </location>
</feature>
<evidence type="ECO:0000313" key="3">
    <source>
        <dbReference type="Proteomes" id="UP000017559"/>
    </source>
</evidence>
<feature type="region of interest" description="Disordered" evidence="1">
    <location>
        <begin position="55"/>
        <end position="103"/>
    </location>
</feature>
<dbReference type="KEGG" id="mrr:Moror_8610"/>
<protein>
    <submittedName>
        <fullName evidence="2">Uncharacterized protein</fullName>
    </submittedName>
</protein>
<sequence>MGIQRGRSDNNKSPYQKTGREGALAMFFAPFPRPRALPRAPDATFAFEGLESRACGEEQGEKKIFRSSVAQPEEMRRSNSVVNKPSPDPSNRTSVDDSVFGTHASFPPSPLHVPEPLPQNLPLVRHFFSGTRSYPDLRKTTFTFKTKPRRVSGSFEKLHAKIHPELKMLKTLWSWR</sequence>
<reference evidence="2 3" key="1">
    <citation type="journal article" date="2014" name="BMC Genomics">
        <title>Genome and secretome analysis of the hemibiotrophic fungal pathogen, Moniliophthora roreri, which causes frosty pod rot disease of cacao: mechanisms of the biotrophic and necrotrophic phases.</title>
        <authorList>
            <person name="Meinhardt L.W."/>
            <person name="Costa G.G.L."/>
            <person name="Thomazella D.P.T."/>
            <person name="Teixeira P.J.P.L."/>
            <person name="Carazzolle M.F."/>
            <person name="Schuster S.C."/>
            <person name="Carlson J.E."/>
            <person name="Guiltinan M.J."/>
            <person name="Mieczkowski P."/>
            <person name="Farmer A."/>
            <person name="Ramaraj T."/>
            <person name="Crozier J."/>
            <person name="Davis R.E."/>
            <person name="Shao J."/>
            <person name="Melnick R.L."/>
            <person name="Pereira G.A.G."/>
            <person name="Bailey B.A."/>
        </authorList>
    </citation>
    <scope>NUCLEOTIDE SEQUENCE [LARGE SCALE GENOMIC DNA]</scope>
    <source>
        <strain evidence="2 3">MCA 2997</strain>
    </source>
</reference>
<accession>V2YD88</accession>
<organism evidence="2 3">
    <name type="scientific">Moniliophthora roreri (strain MCA 2997)</name>
    <name type="common">Cocoa frosty pod rot fungus</name>
    <name type="synonym">Crinipellis roreri</name>
    <dbReference type="NCBI Taxonomy" id="1381753"/>
    <lineage>
        <taxon>Eukaryota</taxon>
        <taxon>Fungi</taxon>
        <taxon>Dikarya</taxon>
        <taxon>Basidiomycota</taxon>
        <taxon>Agaricomycotina</taxon>
        <taxon>Agaricomycetes</taxon>
        <taxon>Agaricomycetidae</taxon>
        <taxon>Agaricales</taxon>
        <taxon>Marasmiineae</taxon>
        <taxon>Marasmiaceae</taxon>
        <taxon>Moniliophthora</taxon>
    </lineage>
</organism>
<dbReference type="EMBL" id="AWSO01000535">
    <property type="protein sequence ID" value="ESK89639.1"/>
    <property type="molecule type" value="Genomic_DNA"/>
</dbReference>
<dbReference type="HOGENOM" id="CLU_1525565_0_0_1"/>
<dbReference type="AlphaFoldDB" id="V2YD88"/>
<feature type="region of interest" description="Disordered" evidence="1">
    <location>
        <begin position="1"/>
        <end position="21"/>
    </location>
</feature>
<keyword evidence="3" id="KW-1185">Reference proteome</keyword>
<name>V2YD88_MONRO</name>
<feature type="compositionally biased region" description="Basic and acidic residues" evidence="1">
    <location>
        <begin position="1"/>
        <end position="10"/>
    </location>
</feature>